<keyword evidence="1" id="KW-0285">Flavoprotein</keyword>
<dbReference type="Gene3D" id="3.50.50.60">
    <property type="entry name" value="FAD/NAD(P)-binding domain"/>
    <property type="match status" value="4"/>
</dbReference>
<dbReference type="Pfam" id="PF07992">
    <property type="entry name" value="Pyr_redox_2"/>
    <property type="match status" value="1"/>
</dbReference>
<name>A0A835XG06_9CHLO</name>
<evidence type="ECO:0000313" key="6">
    <source>
        <dbReference type="Proteomes" id="UP000612055"/>
    </source>
</evidence>
<dbReference type="GO" id="GO:0050660">
    <property type="term" value="F:flavin adenine dinucleotide binding"/>
    <property type="evidence" value="ECO:0007669"/>
    <property type="project" value="InterPro"/>
</dbReference>
<comment type="caution">
    <text evidence="5">The sequence shown here is derived from an EMBL/GenBank/DDBJ whole genome shotgun (WGS) entry which is preliminary data.</text>
</comment>
<dbReference type="GO" id="GO:0016491">
    <property type="term" value="F:oxidoreductase activity"/>
    <property type="evidence" value="ECO:0007669"/>
    <property type="project" value="UniProtKB-KW"/>
</dbReference>
<dbReference type="PANTHER" id="PTHR23023">
    <property type="entry name" value="DIMETHYLANILINE MONOOXYGENASE"/>
    <property type="match status" value="1"/>
</dbReference>
<gene>
    <name evidence="5" type="ORF">HYH03_017733</name>
</gene>
<keyword evidence="6" id="KW-1185">Reference proteome</keyword>
<protein>
    <recommendedName>
        <fullName evidence="4">FAD/NAD(P)-binding domain-containing protein</fullName>
    </recommendedName>
</protein>
<dbReference type="InterPro" id="IPR023753">
    <property type="entry name" value="FAD/NAD-binding_dom"/>
</dbReference>
<dbReference type="InterPro" id="IPR000960">
    <property type="entry name" value="Flavin_mOase"/>
</dbReference>
<dbReference type="SUPFAM" id="SSF51735">
    <property type="entry name" value="NAD(P)-binding Rossmann-fold domains"/>
    <property type="match status" value="1"/>
</dbReference>
<organism evidence="5 6">
    <name type="scientific">Edaphochlamys debaryana</name>
    <dbReference type="NCBI Taxonomy" id="47281"/>
    <lineage>
        <taxon>Eukaryota</taxon>
        <taxon>Viridiplantae</taxon>
        <taxon>Chlorophyta</taxon>
        <taxon>core chlorophytes</taxon>
        <taxon>Chlorophyceae</taxon>
        <taxon>CS clade</taxon>
        <taxon>Chlamydomonadales</taxon>
        <taxon>Chlamydomonadales incertae sedis</taxon>
        <taxon>Edaphochlamys</taxon>
    </lineage>
</organism>
<evidence type="ECO:0000256" key="3">
    <source>
        <dbReference type="ARBA" id="ARBA00023002"/>
    </source>
</evidence>
<dbReference type="PIRSF" id="PIRSF000332">
    <property type="entry name" value="FMO"/>
    <property type="match status" value="1"/>
</dbReference>
<proteinExistence type="predicted"/>
<dbReference type="PRINTS" id="PR00370">
    <property type="entry name" value="FMOXYGENASE"/>
</dbReference>
<reference evidence="5" key="1">
    <citation type="journal article" date="2020" name="bioRxiv">
        <title>Comparative genomics of Chlamydomonas.</title>
        <authorList>
            <person name="Craig R.J."/>
            <person name="Hasan A.R."/>
            <person name="Ness R.W."/>
            <person name="Keightley P.D."/>
        </authorList>
    </citation>
    <scope>NUCLEOTIDE SEQUENCE</scope>
    <source>
        <strain evidence="5">CCAP 11/70</strain>
    </source>
</reference>
<evidence type="ECO:0000313" key="5">
    <source>
        <dbReference type="EMBL" id="KAG2483378.1"/>
    </source>
</evidence>
<dbReference type="InterPro" id="IPR036188">
    <property type="entry name" value="FAD/NAD-bd_sf"/>
</dbReference>
<keyword evidence="2" id="KW-0274">FAD</keyword>
<dbReference type="AlphaFoldDB" id="A0A835XG06"/>
<dbReference type="Proteomes" id="UP000612055">
    <property type="component" value="Unassembled WGS sequence"/>
</dbReference>
<evidence type="ECO:0000259" key="4">
    <source>
        <dbReference type="Pfam" id="PF07992"/>
    </source>
</evidence>
<evidence type="ECO:0000256" key="1">
    <source>
        <dbReference type="ARBA" id="ARBA00022630"/>
    </source>
</evidence>
<feature type="domain" description="FAD/NAD(P)-binding" evidence="4">
    <location>
        <begin position="6"/>
        <end position="222"/>
    </location>
</feature>
<dbReference type="SUPFAM" id="SSF51905">
    <property type="entry name" value="FAD/NAD(P)-binding domain"/>
    <property type="match status" value="1"/>
</dbReference>
<evidence type="ECO:0000256" key="2">
    <source>
        <dbReference type="ARBA" id="ARBA00022827"/>
    </source>
</evidence>
<keyword evidence="3" id="KW-0560">Oxidoreductase</keyword>
<sequence length="514" mass="55594">MSQSGKKVIVVGAGVHGISAAKTFKDFGYQVTVYERQSDLGGVWAPENHWPGMRTPPQLDVEYPVPAANVYAYLRAYAEEQGVAPLMKFQTDVVKAVPVYAKEAGGDAGPPTGWALHLRHQPSGREFTDACDVLIVAVGLYNKPNIPQYPGLDAFKAGGGQVLHTQQLWAALKKLPDCAAAGVGLGALVAGKRVVVVGNGKSGDDVTHLIADSGAAKSVTQICRSRTWVVPRFFPGGLHFKYPLCTRLGCALLKPLHPPVWPFSWLHSLLAWGNWRMVEAQIKMVQPLAQIKAVPRDAIERSIQGAVHIEPGSPGNTLFKMVADGRITQVDGEFGGFGAGVAQLASGATLEADLVILATGYDRSISFLPPEITGKILGPKGELDMYLKIYPQEVGGSSLFITGWDVGLYPPLEADLASRWAVEMVEGRIKVTPDQMRAYNKHLHDWADANFTPSTALDIKRGFAHSFSIDHMDDMLYSMGGNWRSLTWGEYLTLYTAPISAGLYGKAMAAIKTK</sequence>
<accession>A0A835XG06</accession>
<dbReference type="InterPro" id="IPR050346">
    <property type="entry name" value="FMO-like"/>
</dbReference>
<dbReference type="EMBL" id="JAEHOE010000178">
    <property type="protein sequence ID" value="KAG2483378.1"/>
    <property type="molecule type" value="Genomic_DNA"/>
</dbReference>
<dbReference type="GO" id="GO:0050661">
    <property type="term" value="F:NADP binding"/>
    <property type="evidence" value="ECO:0007669"/>
    <property type="project" value="InterPro"/>
</dbReference>
<dbReference type="OrthoDB" id="66881at2759"/>
<dbReference type="InterPro" id="IPR036291">
    <property type="entry name" value="NAD(P)-bd_dom_sf"/>
</dbReference>